<gene>
    <name evidence="1" type="ORF">PCON_07539</name>
</gene>
<accession>U4KZM7</accession>
<keyword evidence="2" id="KW-1185">Reference proteome</keyword>
<organism evidence="1 2">
    <name type="scientific">Pyronema omphalodes (strain CBS 100304)</name>
    <name type="common">Pyronema confluens</name>
    <dbReference type="NCBI Taxonomy" id="1076935"/>
    <lineage>
        <taxon>Eukaryota</taxon>
        <taxon>Fungi</taxon>
        <taxon>Dikarya</taxon>
        <taxon>Ascomycota</taxon>
        <taxon>Pezizomycotina</taxon>
        <taxon>Pezizomycetes</taxon>
        <taxon>Pezizales</taxon>
        <taxon>Pyronemataceae</taxon>
        <taxon>Pyronema</taxon>
    </lineage>
</organism>
<evidence type="ECO:0000313" key="1">
    <source>
        <dbReference type="EMBL" id="CCX07950.1"/>
    </source>
</evidence>
<sequence>MAASLKRTFGFALRTASKLSSP</sequence>
<name>U4KZM7_PYROM</name>
<dbReference type="AlphaFoldDB" id="U4KZM7"/>
<evidence type="ECO:0000313" key="2">
    <source>
        <dbReference type="Proteomes" id="UP000018144"/>
    </source>
</evidence>
<reference evidence="1 2" key="1">
    <citation type="journal article" date="2013" name="PLoS Genet.">
        <title>The genome and development-dependent transcriptomes of Pyronema confluens: a window into fungal evolution.</title>
        <authorList>
            <person name="Traeger S."/>
            <person name="Altegoer F."/>
            <person name="Freitag M."/>
            <person name="Gabaldon T."/>
            <person name="Kempken F."/>
            <person name="Kumar A."/>
            <person name="Marcet-Houben M."/>
            <person name="Poggeler S."/>
            <person name="Stajich J.E."/>
            <person name="Nowrousian M."/>
        </authorList>
    </citation>
    <scope>NUCLEOTIDE SEQUENCE [LARGE SCALE GENOMIC DNA]</scope>
    <source>
        <strain evidence="2">CBS 100304</strain>
        <tissue evidence="1">Vegetative mycelium</tissue>
    </source>
</reference>
<dbReference type="Proteomes" id="UP000018144">
    <property type="component" value="Unassembled WGS sequence"/>
</dbReference>
<dbReference type="EMBL" id="HF935383">
    <property type="protein sequence ID" value="CCX07950.1"/>
    <property type="molecule type" value="Genomic_DNA"/>
</dbReference>
<protein>
    <submittedName>
        <fullName evidence="1">Uncharacterized protein</fullName>
    </submittedName>
</protein>
<proteinExistence type="predicted"/>